<dbReference type="Pfam" id="PF00059">
    <property type="entry name" value="Lectin_C"/>
    <property type="match status" value="1"/>
</dbReference>
<dbReference type="PROSITE" id="PS50041">
    <property type="entry name" value="C_TYPE_LECTIN_2"/>
    <property type="match status" value="1"/>
</dbReference>
<accession>A0A1I8BC11</accession>
<dbReference type="InterPro" id="IPR016186">
    <property type="entry name" value="C-type_lectin-like/link_sf"/>
</dbReference>
<dbReference type="CDD" id="cd00037">
    <property type="entry name" value="CLECT"/>
    <property type="match status" value="1"/>
</dbReference>
<protein>
    <submittedName>
        <fullName evidence="4">C-type lectin domain-containing protein</fullName>
    </submittedName>
</protein>
<reference evidence="4" key="1">
    <citation type="submission" date="2016-11" db="UniProtKB">
        <authorList>
            <consortium name="WormBaseParasite"/>
        </authorList>
    </citation>
    <scope>IDENTIFICATION</scope>
</reference>
<dbReference type="SUPFAM" id="SSF56436">
    <property type="entry name" value="C-type lectin-like"/>
    <property type="match status" value="1"/>
</dbReference>
<feature type="signal peptide" evidence="1">
    <location>
        <begin position="1"/>
        <end position="26"/>
    </location>
</feature>
<evidence type="ECO:0000313" key="4">
    <source>
        <dbReference type="WBParaSite" id="MhA1_Contig188.frz3.gene6"/>
    </source>
</evidence>
<evidence type="ECO:0000259" key="2">
    <source>
        <dbReference type="PROSITE" id="PS50041"/>
    </source>
</evidence>
<dbReference type="WBParaSite" id="MhA1_Contig188.frz3.gene6">
    <property type="protein sequence ID" value="MhA1_Contig188.frz3.gene6"/>
    <property type="gene ID" value="MhA1_Contig188.frz3.gene6"/>
</dbReference>
<dbReference type="Proteomes" id="UP000095281">
    <property type="component" value="Unplaced"/>
</dbReference>
<evidence type="ECO:0000313" key="3">
    <source>
        <dbReference type="Proteomes" id="UP000095281"/>
    </source>
</evidence>
<keyword evidence="1" id="KW-0732">Signal</keyword>
<dbReference type="InterPro" id="IPR001304">
    <property type="entry name" value="C-type_lectin-like"/>
</dbReference>
<dbReference type="InterPro" id="IPR016187">
    <property type="entry name" value="CTDL_fold"/>
</dbReference>
<dbReference type="Gene3D" id="3.10.100.10">
    <property type="entry name" value="Mannose-Binding Protein A, subunit A"/>
    <property type="match status" value="1"/>
</dbReference>
<keyword evidence="3" id="KW-1185">Reference proteome</keyword>
<name>A0A1I8BC11_MELHA</name>
<evidence type="ECO:0000256" key="1">
    <source>
        <dbReference type="SAM" id="SignalP"/>
    </source>
</evidence>
<feature type="domain" description="C-type lectin" evidence="2">
    <location>
        <begin position="56"/>
        <end position="162"/>
    </location>
</feature>
<feature type="chain" id="PRO_5009315648" evidence="1">
    <location>
        <begin position="27"/>
        <end position="170"/>
    </location>
</feature>
<dbReference type="AlphaFoldDB" id="A0A1I8BC11"/>
<sequence length="170" mass="18104">MKTSLSKIDLLTFGVLIGCIFSNVSGNCQAGWSTMDDINGFKAIISESSNVNLFTARLLCTSINASIASITSSVENDFIKTLTNTTENPVWVGVFLVNSVGSSKCKLANGNECSFGAPNTNDASASPWSQNNVPVLSDGVYGVQMKSNEWVVTECSDRLPGIICETVCEQ</sequence>
<organism evidence="3 4">
    <name type="scientific">Meloidogyne hapla</name>
    <name type="common">Root-knot nematode worm</name>
    <dbReference type="NCBI Taxonomy" id="6305"/>
    <lineage>
        <taxon>Eukaryota</taxon>
        <taxon>Metazoa</taxon>
        <taxon>Ecdysozoa</taxon>
        <taxon>Nematoda</taxon>
        <taxon>Chromadorea</taxon>
        <taxon>Rhabditida</taxon>
        <taxon>Tylenchina</taxon>
        <taxon>Tylenchomorpha</taxon>
        <taxon>Tylenchoidea</taxon>
        <taxon>Meloidogynidae</taxon>
        <taxon>Meloidogyninae</taxon>
        <taxon>Meloidogyne</taxon>
    </lineage>
</organism>
<dbReference type="SMART" id="SM00034">
    <property type="entry name" value="CLECT"/>
    <property type="match status" value="1"/>
</dbReference>
<proteinExistence type="predicted"/>